<organism evidence="2 3">
    <name type="scientific">Diploscapter pachys</name>
    <dbReference type="NCBI Taxonomy" id="2018661"/>
    <lineage>
        <taxon>Eukaryota</taxon>
        <taxon>Metazoa</taxon>
        <taxon>Ecdysozoa</taxon>
        <taxon>Nematoda</taxon>
        <taxon>Chromadorea</taxon>
        <taxon>Rhabditida</taxon>
        <taxon>Rhabditina</taxon>
        <taxon>Rhabditomorpha</taxon>
        <taxon>Rhabditoidea</taxon>
        <taxon>Rhabditidae</taxon>
        <taxon>Diploscapter</taxon>
    </lineage>
</organism>
<dbReference type="AlphaFoldDB" id="A0A2A2M474"/>
<keyword evidence="3" id="KW-1185">Reference proteome</keyword>
<name>A0A2A2M474_9BILA</name>
<protein>
    <submittedName>
        <fullName evidence="2">Uncharacterized protein</fullName>
    </submittedName>
</protein>
<accession>A0A2A2M474</accession>
<comment type="caution">
    <text evidence="2">The sequence shown here is derived from an EMBL/GenBank/DDBJ whole genome shotgun (WGS) entry which is preliminary data.</text>
</comment>
<sequence length="147" mass="16215">MNIPRACSPPSPAAMRPSSTLPNTTDSRPDHAPSRRASPRCMMLAGLTPSDRAWARRRWLRPGARVIRASSMAWPATSWTPKARVGASISASMAPKNASWAWSSWARRLLASRSRNGTGGGRRSLSPARYAWISRRTMSRPVWSMTV</sequence>
<evidence type="ECO:0000313" key="2">
    <source>
        <dbReference type="EMBL" id="PAV93264.1"/>
    </source>
</evidence>
<gene>
    <name evidence="2" type="ORF">WR25_13898</name>
</gene>
<dbReference type="EMBL" id="LIAE01005542">
    <property type="protein sequence ID" value="PAV93264.1"/>
    <property type="molecule type" value="Genomic_DNA"/>
</dbReference>
<evidence type="ECO:0000313" key="3">
    <source>
        <dbReference type="Proteomes" id="UP000218231"/>
    </source>
</evidence>
<proteinExistence type="predicted"/>
<reference evidence="2 3" key="1">
    <citation type="journal article" date="2017" name="Curr. Biol.">
        <title>Genome architecture and evolution of a unichromosomal asexual nematode.</title>
        <authorList>
            <person name="Fradin H."/>
            <person name="Zegar C."/>
            <person name="Gutwein M."/>
            <person name="Lucas J."/>
            <person name="Kovtun M."/>
            <person name="Corcoran D."/>
            <person name="Baugh L.R."/>
            <person name="Kiontke K."/>
            <person name="Gunsalus K."/>
            <person name="Fitch D.H."/>
            <person name="Piano F."/>
        </authorList>
    </citation>
    <scope>NUCLEOTIDE SEQUENCE [LARGE SCALE GENOMIC DNA]</scope>
    <source>
        <strain evidence="2">PF1309</strain>
    </source>
</reference>
<dbReference type="Proteomes" id="UP000218231">
    <property type="component" value="Unassembled WGS sequence"/>
</dbReference>
<feature type="region of interest" description="Disordered" evidence="1">
    <location>
        <begin position="1"/>
        <end position="38"/>
    </location>
</feature>
<evidence type="ECO:0000256" key="1">
    <source>
        <dbReference type="SAM" id="MobiDB-lite"/>
    </source>
</evidence>